<gene>
    <name evidence="12" type="ORF">I206_03711</name>
    <name evidence="13" type="ORF">I206_105382</name>
</gene>
<evidence type="ECO:0000256" key="9">
    <source>
        <dbReference type="ARBA" id="ARBA00024807"/>
    </source>
</evidence>
<feature type="transmembrane region" description="Helical" evidence="10">
    <location>
        <begin position="354"/>
        <end position="374"/>
    </location>
</feature>
<dbReference type="EMBL" id="KI894010">
    <property type="protein sequence ID" value="OCF50390.1"/>
    <property type="molecule type" value="Genomic_DNA"/>
</dbReference>
<keyword evidence="4 10" id="KW-0809">Transit peptide</keyword>
<evidence type="ECO:0000313" key="14">
    <source>
        <dbReference type="Proteomes" id="UP000094020"/>
    </source>
</evidence>
<keyword evidence="2 10" id="KW-0812">Transmembrane</keyword>
<feature type="compositionally biased region" description="Polar residues" evidence="11">
    <location>
        <begin position="114"/>
        <end position="136"/>
    </location>
</feature>
<comment type="subunit">
    <text evidence="10">Homooligomer.</text>
</comment>
<reference evidence="12" key="1">
    <citation type="submission" date="2013-07" db="EMBL/GenBank/DDBJ databases">
        <title>The Genome Sequence of Cryptococcus pinus CBS10737.</title>
        <authorList>
            <consortium name="The Broad Institute Genome Sequencing Platform"/>
            <person name="Cuomo C."/>
            <person name="Litvintseva A."/>
            <person name="Chen Y."/>
            <person name="Heitman J."/>
            <person name="Sun S."/>
            <person name="Springer D."/>
            <person name="Dromer F."/>
            <person name="Young S.K."/>
            <person name="Zeng Q."/>
            <person name="Gargeya S."/>
            <person name="Fitzgerald M."/>
            <person name="Abouelleil A."/>
            <person name="Alvarado L."/>
            <person name="Berlin A.M."/>
            <person name="Chapman S.B."/>
            <person name="Dewar J."/>
            <person name="Goldberg J."/>
            <person name="Griggs A."/>
            <person name="Gujja S."/>
            <person name="Hansen M."/>
            <person name="Howarth C."/>
            <person name="Imamovic A."/>
            <person name="Larimer J."/>
            <person name="McCowan C."/>
            <person name="Murphy C."/>
            <person name="Pearson M."/>
            <person name="Priest M."/>
            <person name="Roberts A."/>
            <person name="Saif S."/>
            <person name="Shea T."/>
            <person name="Sykes S."/>
            <person name="Wortman J."/>
            <person name="Nusbaum C."/>
            <person name="Birren B."/>
        </authorList>
    </citation>
    <scope>NUCLEOTIDE SEQUENCE [LARGE SCALE GENOMIC DNA]</scope>
    <source>
        <strain evidence="12">CBS 10737</strain>
    </source>
</reference>
<reference evidence="13" key="2">
    <citation type="submission" date="2013-07" db="EMBL/GenBank/DDBJ databases">
        <authorList>
            <consortium name="The Broad Institute Genome Sequencing Platform"/>
            <person name="Cuomo C."/>
            <person name="Litvintseva A."/>
            <person name="Chen Y."/>
            <person name="Heitman J."/>
            <person name="Sun S."/>
            <person name="Springer D."/>
            <person name="Dromer F."/>
            <person name="Young S.K."/>
            <person name="Zeng Q."/>
            <person name="Gargeya S."/>
            <person name="Fitzgerald M."/>
            <person name="Abouelleil A."/>
            <person name="Alvarado L."/>
            <person name="Berlin A.M."/>
            <person name="Chapman S.B."/>
            <person name="Dewar J."/>
            <person name="Goldberg J."/>
            <person name="Griggs A."/>
            <person name="Gujja S."/>
            <person name="Hansen M."/>
            <person name="Howarth C."/>
            <person name="Imamovic A."/>
            <person name="Larimer J."/>
            <person name="McCowan C."/>
            <person name="Murphy C."/>
            <person name="Pearson M."/>
            <person name="Priest M."/>
            <person name="Roberts A."/>
            <person name="Saif S."/>
            <person name="Shea T."/>
            <person name="Sykes S."/>
            <person name="Wortman J."/>
            <person name="Nusbaum C."/>
            <person name="Birren B."/>
        </authorList>
    </citation>
    <scope>NUCLEOTIDE SEQUENCE</scope>
    <source>
        <strain evidence="13">CBS 10737</strain>
    </source>
</reference>
<reference evidence="12" key="3">
    <citation type="submission" date="2016-07" db="EMBL/GenBank/DDBJ databases">
        <title>Evolution of pathogenesis and genome organization in the Tremellales.</title>
        <authorList>
            <person name="Cuomo C."/>
            <person name="Litvintseva A."/>
            <person name="Heitman J."/>
            <person name="Chen Y."/>
            <person name="Sun S."/>
            <person name="Springer D."/>
            <person name="Dromer F."/>
            <person name="Young S."/>
            <person name="Zeng Q."/>
            <person name="Chapman S."/>
            <person name="Gujja S."/>
            <person name="Saif S."/>
            <person name="Birren B."/>
        </authorList>
    </citation>
    <scope>NUCLEOTIDE SEQUENCE</scope>
    <source>
        <strain evidence="12">CBS 10737</strain>
    </source>
</reference>
<feature type="compositionally biased region" description="Polar residues" evidence="11">
    <location>
        <begin position="55"/>
        <end position="64"/>
    </location>
</feature>
<keyword evidence="5 10" id="KW-1133">Transmembrane helix</keyword>
<dbReference type="InterPro" id="IPR008839">
    <property type="entry name" value="MDM33_fungi"/>
</dbReference>
<organism evidence="12">
    <name type="scientific">Kwoniella pini CBS 10737</name>
    <dbReference type="NCBI Taxonomy" id="1296096"/>
    <lineage>
        <taxon>Eukaryota</taxon>
        <taxon>Fungi</taxon>
        <taxon>Dikarya</taxon>
        <taxon>Basidiomycota</taxon>
        <taxon>Agaricomycotina</taxon>
        <taxon>Tremellomycetes</taxon>
        <taxon>Tremellales</taxon>
        <taxon>Cryptococcaceae</taxon>
        <taxon>Kwoniella</taxon>
    </lineage>
</organism>
<keyword evidence="8 10" id="KW-0472">Membrane</keyword>
<dbReference type="PANTHER" id="PTHR31961">
    <property type="entry name" value="SENSITIVE TO HIGH EXPRESSION PROTEIN 9, MITOCHONDRIAL"/>
    <property type="match status" value="1"/>
</dbReference>
<sequence>MAFRHVFSSIPSAVAGPSRLPRLMNTSSSRSLSFQPRCLASLRSHQHMTGLRRYASSSTASPQSIDEDKPERSASPSQNEFNSQGGLPIPGNIATSSTSFSGTGSTAGHDKSATDATQSAISKRQEQLGSDASSELPNYPTLPSSSKSSYTSPNFASPNIPSLGSSSKSASINGTSAARQFRLPQNVNIPPEVRERISEWSTNVLQHSKRVAKDAEKRLVDLGLKVNQMTGYQEVERLKALVFEKEDHLQKLRESARSAKSAYDEAVSSRSDAQRDVNTLLERKHSWSDSDVLKFTQLVRQDHSSSHLVGSTSIELKEAELKVDKAFNELMQTILQRYHEEQVWSDKIRSVSTWANLMGLALNAIIFLGAIIIVEPWKRKRLVSKLEERISEMMNNVDASLKSLERNLKGTTTTTTIGDLEMIKATKDNISTELSSALSTIKQEEESTILENTPMPIHIPRLDTPVPLSDTRESTRTVPVILNPIIKTNIEGLPSYLDPITRPSQERDMAVAGMTGAILMGIITTTVKWLIS</sequence>
<evidence type="ECO:0000313" key="12">
    <source>
        <dbReference type="EMBL" id="OCF50390.1"/>
    </source>
</evidence>
<feature type="compositionally biased region" description="Polar residues" evidence="11">
    <location>
        <begin position="74"/>
        <end position="85"/>
    </location>
</feature>
<dbReference type="Proteomes" id="UP000094020">
    <property type="component" value="Chromosome 7"/>
</dbReference>
<dbReference type="PANTHER" id="PTHR31961:SF3">
    <property type="entry name" value="SENSITIVE TO HIGH EXPRESSION PROTEIN 9, MITOCHONDRIAL"/>
    <property type="match status" value="1"/>
</dbReference>
<comment type="subcellular location">
    <subcellularLocation>
        <location evidence="10">Mitochondrion inner membrane</location>
        <topology evidence="10">Multi-pass membrane protein</topology>
    </subcellularLocation>
</comment>
<evidence type="ECO:0000256" key="5">
    <source>
        <dbReference type="ARBA" id="ARBA00022989"/>
    </source>
</evidence>
<dbReference type="GeneID" id="30172080"/>
<feature type="compositionally biased region" description="Low complexity" evidence="11">
    <location>
        <begin position="94"/>
        <end position="107"/>
    </location>
</feature>
<comment type="similarity">
    <text evidence="1 10">Belongs to the SHE9 family.</text>
</comment>
<dbReference type="GO" id="GO:0007007">
    <property type="term" value="P:inner mitochondrial membrane organization"/>
    <property type="evidence" value="ECO:0007669"/>
    <property type="project" value="TreeGrafter"/>
</dbReference>
<dbReference type="OrthoDB" id="5595506at2759"/>
<reference evidence="13" key="4">
    <citation type="submission" date="2024-02" db="EMBL/GenBank/DDBJ databases">
        <title>Comparative genomics of Cryptococcus and Kwoniella reveals pathogenesis evolution and contrasting modes of karyotype evolution via chromosome fusion or intercentromeric recombination.</title>
        <authorList>
            <person name="Coelho M.A."/>
            <person name="David-Palma M."/>
            <person name="Shea T."/>
            <person name="Bowers K."/>
            <person name="McGinley-Smith S."/>
            <person name="Mohammad A.W."/>
            <person name="Gnirke A."/>
            <person name="Yurkov A.M."/>
            <person name="Nowrousian M."/>
            <person name="Sun S."/>
            <person name="Cuomo C.A."/>
            <person name="Heitman J."/>
        </authorList>
    </citation>
    <scope>NUCLEOTIDE SEQUENCE</scope>
    <source>
        <strain evidence="13">CBS 10737</strain>
    </source>
</reference>
<evidence type="ECO:0000256" key="2">
    <source>
        <dbReference type="ARBA" id="ARBA00022692"/>
    </source>
</evidence>
<comment type="function">
    <text evidence="9">Required for the maintenance of the structure of the mitochondrial inner membrane. Involved in mitochondrial morphology. Causes growth arrest when highly overexpressed.</text>
</comment>
<evidence type="ECO:0000256" key="3">
    <source>
        <dbReference type="ARBA" id="ARBA00022792"/>
    </source>
</evidence>
<keyword evidence="7 10" id="KW-0496">Mitochondrion</keyword>
<dbReference type="RefSeq" id="XP_019011609.1">
    <property type="nucleotide sequence ID" value="XM_019155455.1"/>
</dbReference>
<evidence type="ECO:0000256" key="10">
    <source>
        <dbReference type="RuleBase" id="RU364128"/>
    </source>
</evidence>
<keyword evidence="14" id="KW-1185">Reference proteome</keyword>
<name>A0A1B9I4E6_9TREE</name>
<evidence type="ECO:0000256" key="4">
    <source>
        <dbReference type="ARBA" id="ARBA00022946"/>
    </source>
</evidence>
<evidence type="ECO:0000256" key="7">
    <source>
        <dbReference type="ARBA" id="ARBA00023128"/>
    </source>
</evidence>
<accession>A0A1B9I4E6</accession>
<evidence type="ECO:0000256" key="1">
    <source>
        <dbReference type="ARBA" id="ARBA00007472"/>
    </source>
</evidence>
<feature type="transmembrane region" description="Helical" evidence="10">
    <location>
        <begin position="510"/>
        <end position="531"/>
    </location>
</feature>
<dbReference type="GO" id="GO:0005743">
    <property type="term" value="C:mitochondrial inner membrane"/>
    <property type="evidence" value="ECO:0007669"/>
    <property type="project" value="UniProtKB-SubCell"/>
</dbReference>
<dbReference type="EMBL" id="CP144525">
    <property type="protein sequence ID" value="WWC71426.1"/>
    <property type="molecule type" value="Genomic_DNA"/>
</dbReference>
<dbReference type="AlphaFoldDB" id="A0A1B9I4E6"/>
<evidence type="ECO:0000256" key="6">
    <source>
        <dbReference type="ARBA" id="ARBA00023054"/>
    </source>
</evidence>
<keyword evidence="3 10" id="KW-0999">Mitochondrion inner membrane</keyword>
<evidence type="ECO:0000256" key="11">
    <source>
        <dbReference type="SAM" id="MobiDB-lite"/>
    </source>
</evidence>
<feature type="compositionally biased region" description="Low complexity" evidence="11">
    <location>
        <begin position="139"/>
        <end position="153"/>
    </location>
</feature>
<proteinExistence type="inferred from homology"/>
<dbReference type="Pfam" id="PF05546">
    <property type="entry name" value="She9_MDM33"/>
    <property type="match status" value="1"/>
</dbReference>
<feature type="region of interest" description="Disordered" evidence="11">
    <location>
        <begin position="49"/>
        <end position="153"/>
    </location>
</feature>
<keyword evidence="6" id="KW-0175">Coiled coil</keyword>
<evidence type="ECO:0000313" key="13">
    <source>
        <dbReference type="EMBL" id="WWC71426.1"/>
    </source>
</evidence>
<evidence type="ECO:0000256" key="8">
    <source>
        <dbReference type="ARBA" id="ARBA00023136"/>
    </source>
</evidence>
<protein>
    <recommendedName>
        <fullName evidence="10">Sensitive to high expression protein 9, mitochondrial</fullName>
    </recommendedName>
</protein>
<dbReference type="KEGG" id="kpin:30172080"/>